<keyword evidence="1" id="KW-0175">Coiled coil</keyword>
<keyword evidence="2" id="KW-0472">Membrane</keyword>
<dbReference type="RefSeq" id="WP_035194270.1">
    <property type="nucleotide sequence ID" value="NZ_JJRY01000003.1"/>
</dbReference>
<evidence type="ECO:0000313" key="5">
    <source>
        <dbReference type="Proteomes" id="UP000027936"/>
    </source>
</evidence>
<evidence type="ECO:0000256" key="1">
    <source>
        <dbReference type="SAM" id="Coils"/>
    </source>
</evidence>
<evidence type="ECO:0000256" key="2">
    <source>
        <dbReference type="SAM" id="Phobius"/>
    </source>
</evidence>
<proteinExistence type="predicted"/>
<dbReference type="OrthoDB" id="2691164at2"/>
<evidence type="ECO:0000259" key="3">
    <source>
        <dbReference type="Pfam" id="PF26347"/>
    </source>
</evidence>
<dbReference type="InterPro" id="IPR058620">
    <property type="entry name" value="YtrI_C"/>
</dbReference>
<name>A0A072P266_SCHAZ</name>
<organism evidence="4 5">
    <name type="scientific">Schinkia azotoformans MEV2011</name>
    <dbReference type="NCBI Taxonomy" id="1348973"/>
    <lineage>
        <taxon>Bacteria</taxon>
        <taxon>Bacillati</taxon>
        <taxon>Bacillota</taxon>
        <taxon>Bacilli</taxon>
        <taxon>Bacillales</taxon>
        <taxon>Bacillaceae</taxon>
        <taxon>Calidifontibacillus/Schinkia group</taxon>
        <taxon>Schinkia</taxon>
    </lineage>
</organism>
<dbReference type="EMBL" id="JJRY01000003">
    <property type="protein sequence ID" value="KEF39580.1"/>
    <property type="molecule type" value="Genomic_DNA"/>
</dbReference>
<dbReference type="PATRIC" id="fig|1348973.3.peg.1325"/>
<dbReference type="Pfam" id="PF26347">
    <property type="entry name" value="YtrI_sporulation"/>
    <property type="match status" value="1"/>
</dbReference>
<keyword evidence="2" id="KW-1133">Transmembrane helix</keyword>
<accession>A0A072P266</accession>
<dbReference type="NCBIfam" id="NF041479">
    <property type="entry name" value="spor_membprot_YtrI"/>
    <property type="match status" value="1"/>
</dbReference>
<evidence type="ECO:0000313" key="4">
    <source>
        <dbReference type="EMBL" id="KEF39580.1"/>
    </source>
</evidence>
<sequence length="167" mass="20146">MRIPPFYQLRSWQRFLAGIAVGTFLGWLVFLYMYGHVHDKQINLLMEQKLKIRDLENEKAIWQKDYEKFNEETKKKLIIEDIKIHFTNEKKLMLNEFTKFNLREAIKKDINSLIKLDVETVSKNNQLIIKTIENKVITIEGQKYQMKVEQLHLFTRLDLYLKVELLN</sequence>
<dbReference type="Proteomes" id="UP000027936">
    <property type="component" value="Unassembled WGS sequence"/>
</dbReference>
<feature type="transmembrane region" description="Helical" evidence="2">
    <location>
        <begin position="12"/>
        <end position="34"/>
    </location>
</feature>
<protein>
    <recommendedName>
        <fullName evidence="3">Sporulation membrane protein YtrI C-terminal domain-containing protein</fullName>
    </recommendedName>
</protein>
<feature type="coiled-coil region" evidence="1">
    <location>
        <begin position="38"/>
        <end position="72"/>
    </location>
</feature>
<gene>
    <name evidence="4" type="ORF">M670_01357</name>
</gene>
<keyword evidence="2" id="KW-0812">Transmembrane</keyword>
<comment type="caution">
    <text evidence="4">The sequence shown here is derived from an EMBL/GenBank/DDBJ whole genome shotgun (WGS) entry which is preliminary data.</text>
</comment>
<dbReference type="InterPro" id="IPR048198">
    <property type="entry name" value="YtrI"/>
</dbReference>
<feature type="domain" description="Sporulation membrane protein YtrI C-terminal" evidence="3">
    <location>
        <begin position="80"/>
        <end position="164"/>
    </location>
</feature>
<reference evidence="4 5" key="1">
    <citation type="submission" date="2014-04" db="EMBL/GenBank/DDBJ databases">
        <title>Draft genome sequence of Bacillus azotoformans MEV2011, a (co-) denitrifying strain unable to grow in the presence of oxygen.</title>
        <authorList>
            <person name="Nielsen M."/>
            <person name="Schreiber L."/>
            <person name="Finster K."/>
            <person name="Schramm A."/>
        </authorList>
    </citation>
    <scope>NUCLEOTIDE SEQUENCE [LARGE SCALE GENOMIC DNA]</scope>
    <source>
        <strain evidence="4 5">MEV2011</strain>
    </source>
</reference>
<dbReference type="AlphaFoldDB" id="A0A072P266"/>